<dbReference type="Proteomes" id="UP000268313">
    <property type="component" value="Unassembled WGS sequence"/>
</dbReference>
<evidence type="ECO:0000313" key="3">
    <source>
        <dbReference type="Proteomes" id="UP000268313"/>
    </source>
</evidence>
<dbReference type="Pfam" id="PF01909">
    <property type="entry name" value="NTP_transf_2"/>
    <property type="match status" value="1"/>
</dbReference>
<feature type="domain" description="Polymerase nucleotidyl transferase" evidence="1">
    <location>
        <begin position="28"/>
        <end position="98"/>
    </location>
</feature>
<gene>
    <name evidence="2" type="ORF">D7X32_09820</name>
</gene>
<comment type="caution">
    <text evidence="2">The sequence shown here is derived from an EMBL/GenBank/DDBJ whole genome shotgun (WGS) entry which is preliminary data.</text>
</comment>
<evidence type="ECO:0000259" key="1">
    <source>
        <dbReference type="Pfam" id="PF01909"/>
    </source>
</evidence>
<dbReference type="RefSeq" id="WP_120602253.1">
    <property type="nucleotide sequence ID" value="NZ_RAWE01000024.1"/>
</dbReference>
<dbReference type="SUPFAM" id="SSF81301">
    <property type="entry name" value="Nucleotidyltransferase"/>
    <property type="match status" value="1"/>
</dbReference>
<protein>
    <recommendedName>
        <fullName evidence="1">Polymerase nucleotidyl transferase domain-containing protein</fullName>
    </recommendedName>
</protein>
<sequence length="303" mass="33403">MKRTHQLSSGQPLTTQTLRAHGVDVERILSELVSDPASCGVLLTGSLAAGNGTPSSDVDLMVLVPHRTSLISTKEGVRFKNSRFSEALQYCDGIEVNIELAERGRVAEIMTWMTAIAPALYKPSELKFIPIIDGPELRFLHRLRTGLPLMNPSLVASWRDEFLVELLPTYLTVRHFMEVHEYLEDAIGHRAVSEESSRHVARIAVEEGLVSILATLGVTSAARKWLLIESRKAMATAGEVDRGLLAEGLSIHADCATGPLGECLNRIEALHQRMAKRMSTEPELARAVEFFQGSIDYVIEHQG</sequence>
<proteinExistence type="predicted"/>
<accession>A0A3A8KKW7</accession>
<keyword evidence="3" id="KW-1185">Reference proteome</keyword>
<dbReference type="InterPro" id="IPR002934">
    <property type="entry name" value="Polymerase_NTP_transf_dom"/>
</dbReference>
<dbReference type="OrthoDB" id="5490405at2"/>
<evidence type="ECO:0000313" key="2">
    <source>
        <dbReference type="EMBL" id="RKH04881.1"/>
    </source>
</evidence>
<organism evidence="2 3">
    <name type="scientific">Corallococcus carmarthensis</name>
    <dbReference type="NCBI Taxonomy" id="2316728"/>
    <lineage>
        <taxon>Bacteria</taxon>
        <taxon>Pseudomonadati</taxon>
        <taxon>Myxococcota</taxon>
        <taxon>Myxococcia</taxon>
        <taxon>Myxococcales</taxon>
        <taxon>Cystobacterineae</taxon>
        <taxon>Myxococcaceae</taxon>
        <taxon>Corallococcus</taxon>
    </lineage>
</organism>
<reference evidence="3" key="1">
    <citation type="submission" date="2018-09" db="EMBL/GenBank/DDBJ databases">
        <authorList>
            <person name="Livingstone P.G."/>
            <person name="Whitworth D.E."/>
        </authorList>
    </citation>
    <scope>NUCLEOTIDE SEQUENCE [LARGE SCALE GENOMIC DNA]</scope>
    <source>
        <strain evidence="3">CA043D</strain>
    </source>
</reference>
<dbReference type="InterPro" id="IPR043519">
    <property type="entry name" value="NT_sf"/>
</dbReference>
<dbReference type="AlphaFoldDB" id="A0A3A8KKW7"/>
<dbReference type="EMBL" id="RAWE01000024">
    <property type="protein sequence ID" value="RKH04881.1"/>
    <property type="molecule type" value="Genomic_DNA"/>
</dbReference>
<name>A0A3A8KKW7_9BACT</name>
<dbReference type="GO" id="GO:0016779">
    <property type="term" value="F:nucleotidyltransferase activity"/>
    <property type="evidence" value="ECO:0007669"/>
    <property type="project" value="InterPro"/>
</dbReference>